<gene>
    <name evidence="3" type="ORF">COCON_G00002820</name>
</gene>
<protein>
    <recommendedName>
        <fullName evidence="2">Ig-like domain-containing protein</fullName>
    </recommendedName>
</protein>
<dbReference type="Proteomes" id="UP001152803">
    <property type="component" value="Unassembled WGS sequence"/>
</dbReference>
<accession>A0A9Q1I8E5</accession>
<evidence type="ECO:0000313" key="3">
    <source>
        <dbReference type="EMBL" id="KAJ8287623.1"/>
    </source>
</evidence>
<dbReference type="Pfam" id="PF13895">
    <property type="entry name" value="Ig_2"/>
    <property type="match status" value="1"/>
</dbReference>
<feature type="signal peptide" evidence="1">
    <location>
        <begin position="1"/>
        <end position="22"/>
    </location>
</feature>
<evidence type="ECO:0000259" key="2">
    <source>
        <dbReference type="PROSITE" id="PS50835"/>
    </source>
</evidence>
<evidence type="ECO:0000313" key="4">
    <source>
        <dbReference type="Proteomes" id="UP001152803"/>
    </source>
</evidence>
<dbReference type="InterPro" id="IPR007110">
    <property type="entry name" value="Ig-like_dom"/>
</dbReference>
<dbReference type="Gene3D" id="2.60.40.10">
    <property type="entry name" value="Immunoglobulins"/>
    <property type="match status" value="1"/>
</dbReference>
<comment type="caution">
    <text evidence="3">The sequence shown here is derived from an EMBL/GenBank/DDBJ whole genome shotgun (WGS) entry which is preliminary data.</text>
</comment>
<dbReference type="AlphaFoldDB" id="A0A9Q1I8E5"/>
<sequence>MLFKTILVILLYVSAFTWYRDGSPLSFTTQTHQLTASSEDGGRYSCAVKGYEDLPSPVVALTVN</sequence>
<dbReference type="OrthoDB" id="10012075at2759"/>
<name>A0A9Q1I8E5_CONCO</name>
<dbReference type="EMBL" id="JAFJMO010000001">
    <property type="protein sequence ID" value="KAJ8287623.1"/>
    <property type="molecule type" value="Genomic_DNA"/>
</dbReference>
<dbReference type="InterPro" id="IPR036179">
    <property type="entry name" value="Ig-like_dom_sf"/>
</dbReference>
<dbReference type="InterPro" id="IPR013783">
    <property type="entry name" value="Ig-like_fold"/>
</dbReference>
<organism evidence="3 4">
    <name type="scientific">Conger conger</name>
    <name type="common">Conger eel</name>
    <name type="synonym">Muraena conger</name>
    <dbReference type="NCBI Taxonomy" id="82655"/>
    <lineage>
        <taxon>Eukaryota</taxon>
        <taxon>Metazoa</taxon>
        <taxon>Chordata</taxon>
        <taxon>Craniata</taxon>
        <taxon>Vertebrata</taxon>
        <taxon>Euteleostomi</taxon>
        <taxon>Actinopterygii</taxon>
        <taxon>Neopterygii</taxon>
        <taxon>Teleostei</taxon>
        <taxon>Anguilliformes</taxon>
        <taxon>Congridae</taxon>
        <taxon>Conger</taxon>
    </lineage>
</organism>
<feature type="domain" description="Ig-like" evidence="2">
    <location>
        <begin position="16"/>
        <end position="64"/>
    </location>
</feature>
<keyword evidence="1" id="KW-0732">Signal</keyword>
<reference evidence="3" key="1">
    <citation type="journal article" date="2023" name="Science">
        <title>Genome structures resolve the early diversification of teleost fishes.</title>
        <authorList>
            <person name="Parey E."/>
            <person name="Louis A."/>
            <person name="Montfort J."/>
            <person name="Bouchez O."/>
            <person name="Roques C."/>
            <person name="Iampietro C."/>
            <person name="Lluch J."/>
            <person name="Castinel A."/>
            <person name="Donnadieu C."/>
            <person name="Desvignes T."/>
            <person name="Floi Bucao C."/>
            <person name="Jouanno E."/>
            <person name="Wen M."/>
            <person name="Mejri S."/>
            <person name="Dirks R."/>
            <person name="Jansen H."/>
            <person name="Henkel C."/>
            <person name="Chen W.J."/>
            <person name="Zahm M."/>
            <person name="Cabau C."/>
            <person name="Klopp C."/>
            <person name="Thompson A.W."/>
            <person name="Robinson-Rechavi M."/>
            <person name="Braasch I."/>
            <person name="Lecointre G."/>
            <person name="Bobe J."/>
            <person name="Postlethwait J.H."/>
            <person name="Berthelot C."/>
            <person name="Roest Crollius H."/>
            <person name="Guiguen Y."/>
        </authorList>
    </citation>
    <scope>NUCLEOTIDE SEQUENCE</scope>
    <source>
        <strain evidence="3">Concon-B</strain>
    </source>
</reference>
<dbReference type="PROSITE" id="PS50835">
    <property type="entry name" value="IG_LIKE"/>
    <property type="match status" value="1"/>
</dbReference>
<dbReference type="SUPFAM" id="SSF48726">
    <property type="entry name" value="Immunoglobulin"/>
    <property type="match status" value="1"/>
</dbReference>
<feature type="chain" id="PRO_5040199194" description="Ig-like domain-containing protein" evidence="1">
    <location>
        <begin position="23"/>
        <end position="64"/>
    </location>
</feature>
<keyword evidence="4" id="KW-1185">Reference proteome</keyword>
<evidence type="ECO:0000256" key="1">
    <source>
        <dbReference type="SAM" id="SignalP"/>
    </source>
</evidence>
<proteinExistence type="predicted"/>